<feature type="coiled-coil region" evidence="1">
    <location>
        <begin position="47"/>
        <end position="92"/>
    </location>
</feature>
<protein>
    <submittedName>
        <fullName evidence="3">Uncharacterized protein</fullName>
    </submittedName>
</protein>
<name>A0A061BJJ8_BABBI</name>
<evidence type="ECO:0000256" key="2">
    <source>
        <dbReference type="SAM" id="MobiDB-lite"/>
    </source>
</evidence>
<dbReference type="VEuPathDB" id="PiroplasmaDB:BBBOND_0002940"/>
<dbReference type="GeneID" id="24561859"/>
<feature type="region of interest" description="Disordered" evidence="2">
    <location>
        <begin position="157"/>
        <end position="177"/>
    </location>
</feature>
<feature type="non-terminal residue" evidence="3">
    <location>
        <position position="177"/>
    </location>
</feature>
<dbReference type="RefSeq" id="XP_012770583.1">
    <property type="nucleotide sequence ID" value="XM_012915129.1"/>
</dbReference>
<dbReference type="SUPFAM" id="SSF58100">
    <property type="entry name" value="Bacterial hemolysins"/>
    <property type="match status" value="1"/>
</dbReference>
<reference evidence="3" key="1">
    <citation type="journal article" date="2014" name="Nucleic Acids Res.">
        <title>The evolutionary dynamics of variant antigen genes in Babesia reveal a history of genomic innovation underlying host-parasite interaction.</title>
        <authorList>
            <person name="Jackson A.P."/>
            <person name="Otto T.D."/>
            <person name="Darby A."/>
            <person name="Ramaprasad A."/>
            <person name="Xia D."/>
            <person name="Echaide I.E."/>
            <person name="Farber M."/>
            <person name="Gahlot S."/>
            <person name="Gamble J."/>
            <person name="Gupta D."/>
            <person name="Gupta Y."/>
            <person name="Jackson L."/>
            <person name="Malandrin L."/>
            <person name="Malas T.B."/>
            <person name="Moussa E."/>
            <person name="Nair M."/>
            <person name="Reid AJ."/>
            <person name="Sanders M."/>
            <person name="Sharma J."/>
            <person name="Tracey A."/>
            <person name="Quail M.A."/>
            <person name="Weir W."/>
            <person name="Wastling J.M."/>
            <person name="Hall N."/>
            <person name="Willadsen P."/>
            <person name="Lingelbach K."/>
            <person name="Shiels B."/>
            <person name="Tait A."/>
            <person name="Berriman M."/>
            <person name="Allred D.R."/>
            <person name="Pain A."/>
        </authorList>
    </citation>
    <scope>NUCLEOTIDE SEQUENCE</scope>
    <source>
        <strain evidence="3">Bond</strain>
    </source>
</reference>
<gene>
    <name evidence="3" type="ORF">BBBOND_0002940</name>
</gene>
<organism evidence="3">
    <name type="scientific">Babesia bigemina</name>
    <dbReference type="NCBI Taxonomy" id="5866"/>
    <lineage>
        <taxon>Eukaryota</taxon>
        <taxon>Sar</taxon>
        <taxon>Alveolata</taxon>
        <taxon>Apicomplexa</taxon>
        <taxon>Aconoidasida</taxon>
        <taxon>Piroplasmida</taxon>
        <taxon>Babesiidae</taxon>
        <taxon>Babesia</taxon>
    </lineage>
</organism>
<evidence type="ECO:0000313" key="3">
    <source>
        <dbReference type="EMBL" id="CDR71636.1"/>
    </source>
</evidence>
<accession>A0A061BJJ8</accession>
<proteinExistence type="predicted"/>
<reference evidence="3" key="2">
    <citation type="submission" date="2014-06" db="EMBL/GenBank/DDBJ databases">
        <authorList>
            <person name="Aslett M."/>
            <person name="De Silva Nishadi"/>
        </authorList>
    </citation>
    <scope>NUCLEOTIDE SEQUENCE</scope>
    <source>
        <strain evidence="3">Bond</strain>
    </source>
</reference>
<keyword evidence="1" id="KW-0175">Coiled coil</keyword>
<evidence type="ECO:0000256" key="1">
    <source>
        <dbReference type="SAM" id="Coils"/>
    </source>
</evidence>
<dbReference type="KEGG" id="bbig:BBBOND_0002940"/>
<dbReference type="EMBL" id="LK055090">
    <property type="protein sequence ID" value="CDR71636.1"/>
    <property type="molecule type" value="Genomic_DNA"/>
</dbReference>
<sequence>MGFLSGVLKDVSEKQPYSVGKTMLKNLVSNEINKHLCSGHDGFKRLFEKLPKEIEKYNREVRESNEKVSTPIKKLQEEIKELEKQVSDILNDNAVSADFDVIGNAVSQAMPLVQKSLDQGAALDNSLKNVNFDIIDLNANLSARVISALKSVRHENRQLDDQSKKALDDRENESSCS</sequence>
<dbReference type="AlphaFoldDB" id="A0A061BJJ8"/>